<evidence type="ECO:0000256" key="3">
    <source>
        <dbReference type="ARBA" id="ARBA00022452"/>
    </source>
</evidence>
<keyword evidence="6 8" id="KW-0472">Membrane</keyword>
<dbReference type="PATRIC" id="fig|555500.3.peg.2260"/>
<evidence type="ECO:0000256" key="1">
    <source>
        <dbReference type="ARBA" id="ARBA00004571"/>
    </source>
</evidence>
<dbReference type="STRING" id="555500.I215_10955"/>
<comment type="subcellular location">
    <subcellularLocation>
        <location evidence="1 8">Cell outer membrane</location>
        <topology evidence="1 8">Multi-pass membrane protein</topology>
    </subcellularLocation>
</comment>
<keyword evidence="7 8" id="KW-0998">Cell outer membrane</keyword>
<keyword evidence="4 8" id="KW-0812">Transmembrane</keyword>
<dbReference type="SUPFAM" id="SSF49464">
    <property type="entry name" value="Carboxypeptidase regulatory domain-like"/>
    <property type="match status" value="1"/>
</dbReference>
<gene>
    <name evidence="13" type="ORF">I215_10955</name>
</gene>
<dbReference type="InterPro" id="IPR023997">
    <property type="entry name" value="TonB-dep_OMP_SusC/RagA_CS"/>
</dbReference>
<keyword evidence="5 9" id="KW-0798">TonB box</keyword>
<sequence>MKTNLLRSIVLPLALLCFGFAQAQSTVSGVVSDQNGPLPGANVVVKGTTNGTQTDFDGNYELTNVPDGATLVFSYVSFKTKEVPLNGQTTLNITLEEDTQSLEEVVVVGYGTQNKKEITTAVSSVKAEDFIQGGARSPMDLIQGKVAGLNITKTQGNNPNSDSSIQLRGVSSLSGDIAPLIVIDGIPGGDLDLLQQDDIASIDVLKDGSAAAIYGTRGNAGVILITTKKGRTGKTVTEYNTYIQSEFVDKKPDYLSASEFRDLIDQGVISADQDFGHSTDLYDELLNKSNLSQYHNLSMSGGSESTTFRASVFFNDAKGLPKQNSREQFGGRFSINHKALDDKLTIQSNLAANFINANLLGGGTGDFEQAIQRNPTAPLYNEDGTFYETEAYNNYNPLHRLADRIYERQEEVFSGDIRLSLEVAKGLNASVFGSYVRTNYNDRIFRSKNDWDQRESTEYQGTAYAKKFNHLDWSKTLEATLDYQTTIAEVHDIGAIIGYSYQYSTAEEFSADNSGFTTDGFLDWNLGAGTGITDTSLPRPELYSFKDDNTLVGFFGRVNYGFADKYFAQFVLRREGSSRFGDNHKWGNFPAASVGWAISEENFMQDIQAISLLKLRAGYGVTGNQGIPNYQSLTTLSDGGVYPQGGVYYQTYGAARNANPNLKWEEKHEINLGLDFGLLQNRLSGSIDVYQRKTKDLLYNYSAQQPGFVRGSIFTNVGELENKGIEVVLSAIPISSENFQWNIDFTGSYQSNELSKLSDENFQANWLEFGGLPSPGNLGNAIRLEEGGSVGNFYGKRFAGFTDEGKWLFYKADGSTASASEMNENDLSVIGNGVPKYNASLGNRFTYKNFDLTIFFRGKFAYDILNTKDLYFGNKKWLPNNLLKSAVTKHNQLDDDPQYSDYYIESGDFVKLDNVTLGYNVPLESRYLESMRIYVTGKNLATFTGYSGIDPELQDTGFTTGIDGRDFYPRTKTWTLGFNFRF</sequence>
<dbReference type="NCBIfam" id="TIGR04057">
    <property type="entry name" value="SusC_RagA_signa"/>
    <property type="match status" value="1"/>
</dbReference>
<feature type="domain" description="TonB-dependent receptor-like beta-barrel" evidence="11">
    <location>
        <begin position="432"/>
        <end position="940"/>
    </location>
</feature>
<dbReference type="InterPro" id="IPR008969">
    <property type="entry name" value="CarboxyPept-like_regulatory"/>
</dbReference>
<feature type="signal peptide" evidence="10">
    <location>
        <begin position="1"/>
        <end position="23"/>
    </location>
</feature>
<name>K2Q1I5_9FLAO</name>
<organism evidence="13 14">
    <name type="scientific">Galbibacter marinus</name>
    <dbReference type="NCBI Taxonomy" id="555500"/>
    <lineage>
        <taxon>Bacteria</taxon>
        <taxon>Pseudomonadati</taxon>
        <taxon>Bacteroidota</taxon>
        <taxon>Flavobacteriia</taxon>
        <taxon>Flavobacteriales</taxon>
        <taxon>Flavobacteriaceae</taxon>
        <taxon>Galbibacter</taxon>
    </lineage>
</organism>
<dbReference type="OrthoDB" id="9768177at2"/>
<dbReference type="InterPro" id="IPR037066">
    <property type="entry name" value="Plug_dom_sf"/>
</dbReference>
<reference evidence="13 14" key="1">
    <citation type="journal article" date="2012" name="J. Bacteriol.">
        <title>Genome Sequence of Galbibacter marinum Type Strain ck-I2-15.</title>
        <authorList>
            <person name="Lai Q."/>
            <person name="Li C."/>
            <person name="Shao Z."/>
        </authorList>
    </citation>
    <scope>NUCLEOTIDE SEQUENCE [LARGE SCALE GENOMIC DNA]</scope>
    <source>
        <strain evidence="14">ck-I2-15</strain>
    </source>
</reference>
<dbReference type="PROSITE" id="PS52016">
    <property type="entry name" value="TONB_DEPENDENT_REC_3"/>
    <property type="match status" value="1"/>
</dbReference>
<dbReference type="eggNOG" id="COG4206">
    <property type="taxonomic scope" value="Bacteria"/>
</dbReference>
<evidence type="ECO:0000256" key="10">
    <source>
        <dbReference type="SAM" id="SignalP"/>
    </source>
</evidence>
<dbReference type="AlphaFoldDB" id="K2Q1I5"/>
<dbReference type="InterPro" id="IPR023996">
    <property type="entry name" value="TonB-dep_OMP_SusC/RagA"/>
</dbReference>
<evidence type="ECO:0000259" key="12">
    <source>
        <dbReference type="Pfam" id="PF07715"/>
    </source>
</evidence>
<proteinExistence type="inferred from homology"/>
<dbReference type="EMBL" id="AMSG01000016">
    <property type="protein sequence ID" value="EKF54701.1"/>
    <property type="molecule type" value="Genomic_DNA"/>
</dbReference>
<comment type="similarity">
    <text evidence="8 9">Belongs to the TonB-dependent receptor family.</text>
</comment>
<evidence type="ECO:0000256" key="5">
    <source>
        <dbReference type="ARBA" id="ARBA00023077"/>
    </source>
</evidence>
<evidence type="ECO:0000256" key="7">
    <source>
        <dbReference type="ARBA" id="ARBA00023237"/>
    </source>
</evidence>
<dbReference type="Pfam" id="PF00593">
    <property type="entry name" value="TonB_dep_Rec_b-barrel"/>
    <property type="match status" value="1"/>
</dbReference>
<dbReference type="Gene3D" id="2.170.130.10">
    <property type="entry name" value="TonB-dependent receptor, plug domain"/>
    <property type="match status" value="1"/>
</dbReference>
<keyword evidence="14" id="KW-1185">Reference proteome</keyword>
<dbReference type="InterPro" id="IPR036942">
    <property type="entry name" value="Beta-barrel_TonB_sf"/>
</dbReference>
<dbReference type="RefSeq" id="WP_008992031.1">
    <property type="nucleotide sequence ID" value="NZ_AMSG01000016.1"/>
</dbReference>
<keyword evidence="3 8" id="KW-1134">Transmembrane beta strand</keyword>
<evidence type="ECO:0000256" key="2">
    <source>
        <dbReference type="ARBA" id="ARBA00022448"/>
    </source>
</evidence>
<dbReference type="NCBIfam" id="TIGR04056">
    <property type="entry name" value="OMP_RagA_SusC"/>
    <property type="match status" value="1"/>
</dbReference>
<evidence type="ECO:0000256" key="6">
    <source>
        <dbReference type="ARBA" id="ARBA00023136"/>
    </source>
</evidence>
<feature type="chain" id="PRO_5003863364" evidence="10">
    <location>
        <begin position="24"/>
        <end position="982"/>
    </location>
</feature>
<dbReference type="InterPro" id="IPR000531">
    <property type="entry name" value="Beta-barrel_TonB"/>
</dbReference>
<evidence type="ECO:0000313" key="14">
    <source>
        <dbReference type="Proteomes" id="UP000007364"/>
    </source>
</evidence>
<keyword evidence="13" id="KW-0675">Receptor</keyword>
<evidence type="ECO:0000256" key="8">
    <source>
        <dbReference type="PROSITE-ProRule" id="PRU01360"/>
    </source>
</evidence>
<dbReference type="GO" id="GO:0009279">
    <property type="term" value="C:cell outer membrane"/>
    <property type="evidence" value="ECO:0007669"/>
    <property type="project" value="UniProtKB-SubCell"/>
</dbReference>
<comment type="caution">
    <text evidence="13">The sequence shown here is derived from an EMBL/GenBank/DDBJ whole genome shotgun (WGS) entry which is preliminary data.</text>
</comment>
<dbReference type="Gene3D" id="2.40.170.20">
    <property type="entry name" value="TonB-dependent receptor, beta-barrel domain"/>
    <property type="match status" value="1"/>
</dbReference>
<dbReference type="Pfam" id="PF13715">
    <property type="entry name" value="CarbopepD_reg_2"/>
    <property type="match status" value="1"/>
</dbReference>
<dbReference type="SUPFAM" id="SSF56935">
    <property type="entry name" value="Porins"/>
    <property type="match status" value="1"/>
</dbReference>
<evidence type="ECO:0000313" key="13">
    <source>
        <dbReference type="EMBL" id="EKF54701.1"/>
    </source>
</evidence>
<dbReference type="InterPro" id="IPR012910">
    <property type="entry name" value="Plug_dom"/>
</dbReference>
<keyword evidence="10" id="KW-0732">Signal</keyword>
<evidence type="ECO:0000256" key="9">
    <source>
        <dbReference type="RuleBase" id="RU003357"/>
    </source>
</evidence>
<dbReference type="Pfam" id="PF07715">
    <property type="entry name" value="Plug"/>
    <property type="match status" value="1"/>
</dbReference>
<keyword evidence="2 8" id="KW-0813">Transport</keyword>
<evidence type="ECO:0000259" key="11">
    <source>
        <dbReference type="Pfam" id="PF00593"/>
    </source>
</evidence>
<evidence type="ECO:0000256" key="4">
    <source>
        <dbReference type="ARBA" id="ARBA00022692"/>
    </source>
</evidence>
<dbReference type="Gene3D" id="2.60.40.1120">
    <property type="entry name" value="Carboxypeptidase-like, regulatory domain"/>
    <property type="match status" value="1"/>
</dbReference>
<feature type="domain" description="TonB-dependent receptor plug" evidence="12">
    <location>
        <begin position="115"/>
        <end position="222"/>
    </location>
</feature>
<protein>
    <submittedName>
        <fullName evidence="13">TonB-dependent receptor</fullName>
    </submittedName>
</protein>
<accession>K2Q1I5</accession>
<dbReference type="InterPro" id="IPR039426">
    <property type="entry name" value="TonB-dep_rcpt-like"/>
</dbReference>
<dbReference type="Proteomes" id="UP000007364">
    <property type="component" value="Unassembled WGS sequence"/>
</dbReference>